<organism evidence="8 9">
    <name type="scientific">Rurimicrobium arvi</name>
    <dbReference type="NCBI Taxonomy" id="2049916"/>
    <lineage>
        <taxon>Bacteria</taxon>
        <taxon>Pseudomonadati</taxon>
        <taxon>Bacteroidota</taxon>
        <taxon>Chitinophagia</taxon>
        <taxon>Chitinophagales</taxon>
        <taxon>Chitinophagaceae</taxon>
        <taxon>Rurimicrobium</taxon>
    </lineage>
</organism>
<evidence type="ECO:0000256" key="1">
    <source>
        <dbReference type="ARBA" id="ARBA00010641"/>
    </source>
</evidence>
<evidence type="ECO:0000256" key="3">
    <source>
        <dbReference type="ARBA" id="ARBA00023082"/>
    </source>
</evidence>
<evidence type="ECO:0000259" key="6">
    <source>
        <dbReference type="Pfam" id="PF04542"/>
    </source>
</evidence>
<keyword evidence="2" id="KW-0805">Transcription regulation</keyword>
<dbReference type="Pfam" id="PF08281">
    <property type="entry name" value="Sigma70_r4_2"/>
    <property type="match status" value="1"/>
</dbReference>
<evidence type="ECO:0000256" key="2">
    <source>
        <dbReference type="ARBA" id="ARBA00023015"/>
    </source>
</evidence>
<sequence>MAEKMQITEQASDEYLMALATQGRRSAFEILYDRYFRKLTWYAYGMLRDVQRSEDLVQDVFCVIIDKPESFDPSKTFSTWIYTLVGNRCRNELRNVANRSALMKEQVMEEVSEQPAVNSDRQRLRQKIDLLLGTLTEKERQIYQLRFEQDLKVREIAVITGIPEGSVKSGIFYLLQKLSHHLKEFSYAK</sequence>
<dbReference type="InterPro" id="IPR013324">
    <property type="entry name" value="RNA_pol_sigma_r3/r4-like"/>
</dbReference>
<keyword evidence="5" id="KW-0804">Transcription</keyword>
<evidence type="ECO:0000256" key="4">
    <source>
        <dbReference type="ARBA" id="ARBA00023125"/>
    </source>
</evidence>
<accession>A0ABP8MQI5</accession>
<dbReference type="InterPro" id="IPR013249">
    <property type="entry name" value="RNA_pol_sigma70_r4_t2"/>
</dbReference>
<dbReference type="InterPro" id="IPR039425">
    <property type="entry name" value="RNA_pol_sigma-70-like"/>
</dbReference>
<dbReference type="SUPFAM" id="SSF88946">
    <property type="entry name" value="Sigma2 domain of RNA polymerase sigma factors"/>
    <property type="match status" value="1"/>
</dbReference>
<dbReference type="Proteomes" id="UP001501410">
    <property type="component" value="Unassembled WGS sequence"/>
</dbReference>
<feature type="domain" description="RNA polymerase sigma-70 region 2" evidence="6">
    <location>
        <begin position="31"/>
        <end position="95"/>
    </location>
</feature>
<keyword evidence="9" id="KW-1185">Reference proteome</keyword>
<name>A0ABP8MQI5_9BACT</name>
<proteinExistence type="inferred from homology"/>
<protein>
    <submittedName>
        <fullName evidence="8">Sigma-70 family RNA polymerase sigma factor</fullName>
    </submittedName>
</protein>
<dbReference type="CDD" id="cd06171">
    <property type="entry name" value="Sigma70_r4"/>
    <property type="match status" value="1"/>
</dbReference>
<dbReference type="Pfam" id="PF04542">
    <property type="entry name" value="Sigma70_r2"/>
    <property type="match status" value="1"/>
</dbReference>
<gene>
    <name evidence="8" type="ORF">GCM10023092_12320</name>
</gene>
<dbReference type="RefSeq" id="WP_344824041.1">
    <property type="nucleotide sequence ID" value="NZ_BAABEZ010000018.1"/>
</dbReference>
<reference evidence="9" key="1">
    <citation type="journal article" date="2019" name="Int. J. Syst. Evol. Microbiol.">
        <title>The Global Catalogue of Microorganisms (GCM) 10K type strain sequencing project: providing services to taxonomists for standard genome sequencing and annotation.</title>
        <authorList>
            <consortium name="The Broad Institute Genomics Platform"/>
            <consortium name="The Broad Institute Genome Sequencing Center for Infectious Disease"/>
            <person name="Wu L."/>
            <person name="Ma J."/>
        </authorList>
    </citation>
    <scope>NUCLEOTIDE SEQUENCE [LARGE SCALE GENOMIC DNA]</scope>
    <source>
        <strain evidence="9">JCM 31921</strain>
    </source>
</reference>
<keyword evidence="4" id="KW-0238">DNA-binding</keyword>
<keyword evidence="3" id="KW-0731">Sigma factor</keyword>
<evidence type="ECO:0000256" key="5">
    <source>
        <dbReference type="ARBA" id="ARBA00023163"/>
    </source>
</evidence>
<dbReference type="Gene3D" id="1.10.1740.10">
    <property type="match status" value="1"/>
</dbReference>
<dbReference type="InterPro" id="IPR007627">
    <property type="entry name" value="RNA_pol_sigma70_r2"/>
</dbReference>
<comment type="similarity">
    <text evidence="1">Belongs to the sigma-70 factor family. ECF subfamily.</text>
</comment>
<dbReference type="Gene3D" id="1.10.10.10">
    <property type="entry name" value="Winged helix-like DNA-binding domain superfamily/Winged helix DNA-binding domain"/>
    <property type="match status" value="1"/>
</dbReference>
<dbReference type="InterPro" id="IPR014284">
    <property type="entry name" value="RNA_pol_sigma-70_dom"/>
</dbReference>
<dbReference type="SUPFAM" id="SSF88659">
    <property type="entry name" value="Sigma3 and sigma4 domains of RNA polymerase sigma factors"/>
    <property type="match status" value="1"/>
</dbReference>
<dbReference type="NCBIfam" id="TIGR02937">
    <property type="entry name" value="sigma70-ECF"/>
    <property type="match status" value="1"/>
</dbReference>
<evidence type="ECO:0000259" key="7">
    <source>
        <dbReference type="Pfam" id="PF08281"/>
    </source>
</evidence>
<dbReference type="PANTHER" id="PTHR43133:SF8">
    <property type="entry name" value="RNA POLYMERASE SIGMA FACTOR HI_1459-RELATED"/>
    <property type="match status" value="1"/>
</dbReference>
<dbReference type="EMBL" id="BAABEZ010000018">
    <property type="protein sequence ID" value="GAA4452822.1"/>
    <property type="molecule type" value="Genomic_DNA"/>
</dbReference>
<evidence type="ECO:0000313" key="8">
    <source>
        <dbReference type="EMBL" id="GAA4452822.1"/>
    </source>
</evidence>
<comment type="caution">
    <text evidence="8">The sequence shown here is derived from an EMBL/GenBank/DDBJ whole genome shotgun (WGS) entry which is preliminary data.</text>
</comment>
<dbReference type="PANTHER" id="PTHR43133">
    <property type="entry name" value="RNA POLYMERASE ECF-TYPE SIGMA FACTO"/>
    <property type="match status" value="1"/>
</dbReference>
<feature type="domain" description="RNA polymerase sigma factor 70 region 4 type 2" evidence="7">
    <location>
        <begin position="126"/>
        <end position="170"/>
    </location>
</feature>
<dbReference type="InterPro" id="IPR013325">
    <property type="entry name" value="RNA_pol_sigma_r2"/>
</dbReference>
<dbReference type="InterPro" id="IPR036388">
    <property type="entry name" value="WH-like_DNA-bd_sf"/>
</dbReference>
<evidence type="ECO:0000313" key="9">
    <source>
        <dbReference type="Proteomes" id="UP001501410"/>
    </source>
</evidence>